<gene>
    <name evidence="1" type="ORF">TWF694_011299</name>
</gene>
<keyword evidence="2" id="KW-1185">Reference proteome</keyword>
<evidence type="ECO:0000313" key="1">
    <source>
        <dbReference type="EMBL" id="KAK6537099.1"/>
    </source>
</evidence>
<dbReference type="Proteomes" id="UP001365542">
    <property type="component" value="Unassembled WGS sequence"/>
</dbReference>
<accession>A0AAV9X4U6</accession>
<protein>
    <submittedName>
        <fullName evidence="1">Uncharacterized protein</fullName>
    </submittedName>
</protein>
<dbReference type="AlphaFoldDB" id="A0AAV9X4U6"/>
<comment type="caution">
    <text evidence="1">The sequence shown here is derived from an EMBL/GenBank/DDBJ whole genome shotgun (WGS) entry which is preliminary data.</text>
</comment>
<reference evidence="1 2" key="1">
    <citation type="submission" date="2019-10" db="EMBL/GenBank/DDBJ databases">
        <authorList>
            <person name="Palmer J.M."/>
        </authorList>
    </citation>
    <scope>NUCLEOTIDE SEQUENCE [LARGE SCALE GENOMIC DNA]</scope>
    <source>
        <strain evidence="1 2">TWF694</strain>
    </source>
</reference>
<organism evidence="1 2">
    <name type="scientific">Orbilia ellipsospora</name>
    <dbReference type="NCBI Taxonomy" id="2528407"/>
    <lineage>
        <taxon>Eukaryota</taxon>
        <taxon>Fungi</taxon>
        <taxon>Dikarya</taxon>
        <taxon>Ascomycota</taxon>
        <taxon>Pezizomycotina</taxon>
        <taxon>Orbiliomycetes</taxon>
        <taxon>Orbiliales</taxon>
        <taxon>Orbiliaceae</taxon>
        <taxon>Orbilia</taxon>
    </lineage>
</organism>
<proteinExistence type="predicted"/>
<sequence length="161" mass="17801">MRDTIFKFALQIMAKFSLFRDVAKMYFSVDDQTIKPGLELVNEVGNIQGPAGMSEDAVFEMRKKKMKEYSTKAQETVRTVVKAQQDLIIKTLQSRVDGIKGSLARFPDKYLPDTAAKNAIAGGAELTKASNKEDIKKITESSNVSTIMTQPSLDLGDMGDL</sequence>
<evidence type="ECO:0000313" key="2">
    <source>
        <dbReference type="Proteomes" id="UP001365542"/>
    </source>
</evidence>
<dbReference type="EMBL" id="JAVHJO010000009">
    <property type="protein sequence ID" value="KAK6537099.1"/>
    <property type="molecule type" value="Genomic_DNA"/>
</dbReference>
<name>A0AAV9X4U6_9PEZI</name>